<evidence type="ECO:0000313" key="2">
    <source>
        <dbReference type="Proteomes" id="UP001497700"/>
    </source>
</evidence>
<dbReference type="Proteomes" id="UP001497700">
    <property type="component" value="Unassembled WGS sequence"/>
</dbReference>
<proteinExistence type="predicted"/>
<organism evidence="1 2">
    <name type="scientific">Hypoxylon rubiginosum</name>
    <dbReference type="NCBI Taxonomy" id="110542"/>
    <lineage>
        <taxon>Eukaryota</taxon>
        <taxon>Fungi</taxon>
        <taxon>Dikarya</taxon>
        <taxon>Ascomycota</taxon>
        <taxon>Pezizomycotina</taxon>
        <taxon>Sordariomycetes</taxon>
        <taxon>Xylariomycetidae</taxon>
        <taxon>Xylariales</taxon>
        <taxon>Hypoxylaceae</taxon>
        <taxon>Hypoxylon</taxon>
    </lineage>
</organism>
<name>A0ACB9ZGY5_9PEZI</name>
<evidence type="ECO:0000313" key="1">
    <source>
        <dbReference type="EMBL" id="KAI4870480.1"/>
    </source>
</evidence>
<keyword evidence="1" id="KW-0808">Transferase</keyword>
<comment type="caution">
    <text evidence="1">The sequence shown here is derived from an EMBL/GenBank/DDBJ whole genome shotgun (WGS) entry which is preliminary data.</text>
</comment>
<reference evidence="1 2" key="1">
    <citation type="journal article" date="2022" name="New Phytol.">
        <title>Ecological generalism drives hyperdiversity of secondary metabolite gene clusters in xylarialean endophytes.</title>
        <authorList>
            <person name="Franco M.E.E."/>
            <person name="Wisecaver J.H."/>
            <person name="Arnold A.E."/>
            <person name="Ju Y.M."/>
            <person name="Slot J.C."/>
            <person name="Ahrendt S."/>
            <person name="Moore L.P."/>
            <person name="Eastman K.E."/>
            <person name="Scott K."/>
            <person name="Konkel Z."/>
            <person name="Mondo S.J."/>
            <person name="Kuo A."/>
            <person name="Hayes R.D."/>
            <person name="Haridas S."/>
            <person name="Andreopoulos B."/>
            <person name="Riley R."/>
            <person name="LaButti K."/>
            <person name="Pangilinan J."/>
            <person name="Lipzen A."/>
            <person name="Amirebrahimi M."/>
            <person name="Yan J."/>
            <person name="Adam C."/>
            <person name="Keymanesh K."/>
            <person name="Ng V."/>
            <person name="Louie K."/>
            <person name="Northen T."/>
            <person name="Drula E."/>
            <person name="Henrissat B."/>
            <person name="Hsieh H.M."/>
            <person name="Youens-Clark K."/>
            <person name="Lutzoni F."/>
            <person name="Miadlikowska J."/>
            <person name="Eastwood D.C."/>
            <person name="Hamelin R.C."/>
            <person name="Grigoriev I.V."/>
            <person name="U'Ren J.M."/>
        </authorList>
    </citation>
    <scope>NUCLEOTIDE SEQUENCE [LARGE SCALE GENOMIC DNA]</scope>
    <source>
        <strain evidence="1 2">CBS 119005</strain>
    </source>
</reference>
<sequence>MATNITWHPSLSRRERAEHRGQKGFTLWLTGLSASGKSTVATALEQHLLHLGVAAYRLDGDNVRFGLNRDLGFSEADRQENIRRIGEVAKLFADSATVAITSFISPFRADRQLARDLHAATAQNSDEEPLPFVEVYVDVPLEVAERRDPKGLYKKARAGEIKEFTGISSPYEAPDKPEIVIKTHESSVEECVAQIVKWLEEKALIPTKTSIALTPAEAAGSVGTAGLAS</sequence>
<keyword evidence="2" id="KW-1185">Reference proteome</keyword>
<accession>A0ACB9ZGY5</accession>
<dbReference type="EMBL" id="MU393424">
    <property type="protein sequence ID" value="KAI4870480.1"/>
    <property type="molecule type" value="Genomic_DNA"/>
</dbReference>
<gene>
    <name evidence="1" type="ORF">F4820DRAFT_403912</name>
</gene>
<keyword evidence="1" id="KW-0418">Kinase</keyword>
<protein>
    <submittedName>
        <fullName evidence="1">Adenylylsulfate kinase</fullName>
    </submittedName>
</protein>